<comment type="caution">
    <text evidence="2">The sequence shown here is derived from an EMBL/GenBank/DDBJ whole genome shotgun (WGS) entry which is preliminary data.</text>
</comment>
<evidence type="ECO:0000256" key="1">
    <source>
        <dbReference type="SAM" id="MobiDB-lite"/>
    </source>
</evidence>
<proteinExistence type="predicted"/>
<evidence type="ECO:0000313" key="3">
    <source>
        <dbReference type="Proteomes" id="UP000094527"/>
    </source>
</evidence>
<name>A0A1D2M760_ORCCI</name>
<gene>
    <name evidence="2" type="ORF">Ocin01_17922</name>
</gene>
<sequence length="85" mass="9961">MASNSNLSRSGHFHGEASGWNTSLTDSDGRVGNLYIIRRVYTFKIQAHIRHTSLLRRQEEKNFYPYIDVVLKLRGQRNIIMFQFC</sequence>
<dbReference type="AlphaFoldDB" id="A0A1D2M760"/>
<dbReference type="EMBL" id="LJIJ01003229">
    <property type="protein sequence ID" value="ODM88762.1"/>
    <property type="molecule type" value="Genomic_DNA"/>
</dbReference>
<keyword evidence="3" id="KW-1185">Reference proteome</keyword>
<feature type="region of interest" description="Disordered" evidence="1">
    <location>
        <begin position="1"/>
        <end position="28"/>
    </location>
</feature>
<dbReference type="Proteomes" id="UP000094527">
    <property type="component" value="Unassembled WGS sequence"/>
</dbReference>
<accession>A0A1D2M760</accession>
<evidence type="ECO:0000313" key="2">
    <source>
        <dbReference type="EMBL" id="ODM88762.1"/>
    </source>
</evidence>
<protein>
    <submittedName>
        <fullName evidence="2">Uncharacterized protein</fullName>
    </submittedName>
</protein>
<organism evidence="2 3">
    <name type="scientific">Orchesella cincta</name>
    <name type="common">Springtail</name>
    <name type="synonym">Podura cincta</name>
    <dbReference type="NCBI Taxonomy" id="48709"/>
    <lineage>
        <taxon>Eukaryota</taxon>
        <taxon>Metazoa</taxon>
        <taxon>Ecdysozoa</taxon>
        <taxon>Arthropoda</taxon>
        <taxon>Hexapoda</taxon>
        <taxon>Collembola</taxon>
        <taxon>Entomobryomorpha</taxon>
        <taxon>Entomobryoidea</taxon>
        <taxon>Orchesellidae</taxon>
        <taxon>Orchesellinae</taxon>
        <taxon>Orchesella</taxon>
    </lineage>
</organism>
<feature type="non-terminal residue" evidence="2">
    <location>
        <position position="85"/>
    </location>
</feature>
<reference evidence="2 3" key="1">
    <citation type="journal article" date="2016" name="Genome Biol. Evol.">
        <title>Gene Family Evolution Reflects Adaptation to Soil Environmental Stressors in the Genome of the Collembolan Orchesella cincta.</title>
        <authorList>
            <person name="Faddeeva-Vakhrusheva A."/>
            <person name="Derks M.F."/>
            <person name="Anvar S.Y."/>
            <person name="Agamennone V."/>
            <person name="Suring W."/>
            <person name="Smit S."/>
            <person name="van Straalen N.M."/>
            <person name="Roelofs D."/>
        </authorList>
    </citation>
    <scope>NUCLEOTIDE SEQUENCE [LARGE SCALE GENOMIC DNA]</scope>
    <source>
        <tissue evidence="2">Mixed pool</tissue>
    </source>
</reference>